<protein>
    <submittedName>
        <fullName evidence="1">Uncharacterized protein</fullName>
    </submittedName>
</protein>
<evidence type="ECO:0000313" key="1">
    <source>
        <dbReference type="EMBL" id="ALK84024.1"/>
    </source>
</evidence>
<evidence type="ECO:0000313" key="2">
    <source>
        <dbReference type="EMBL" id="MBU9137651.1"/>
    </source>
</evidence>
<reference evidence="3" key="1">
    <citation type="submission" date="2015-10" db="EMBL/GenBank/DDBJ databases">
        <title>Extensive mobilome-driven genome diversification in gut-associated Bacteroides vulgatus mpk.</title>
        <authorList>
            <person name="Beier S."/>
            <person name="Lange A."/>
            <person name="Huson D.H."/>
            <person name="Frick J.-S."/>
            <person name="Autenrieth I.B."/>
        </authorList>
    </citation>
    <scope>NUCLEOTIDE SEQUENCE [LARGE SCALE GENOMIC DNA]</scope>
    <source>
        <strain evidence="3">mpk</strain>
    </source>
</reference>
<reference evidence="1 3" key="2">
    <citation type="journal article" date="2016" name="Genome Biol. Evol.">
        <title>Extensive mobilome-driven genome diversification in mouse gut-associated Bacteroides vulgatus mpk.</title>
        <authorList>
            <person name="Lange A."/>
            <person name="Beier S."/>
            <person name="Steimle A."/>
            <person name="Autenrieth I.B."/>
            <person name="Huson D.H."/>
            <person name="Frick J.S."/>
        </authorList>
    </citation>
    <scope>NUCLEOTIDE SEQUENCE [LARGE SCALE GENOMIC DNA]</scope>
    <source>
        <strain evidence="1">Mpk</strain>
        <strain evidence="3">mpk</strain>
    </source>
</reference>
<dbReference type="EMBL" id="CP013020">
    <property type="protein sequence ID" value="ALK84024.1"/>
    <property type="molecule type" value="Genomic_DNA"/>
</dbReference>
<evidence type="ECO:0000313" key="3">
    <source>
        <dbReference type="Proteomes" id="UP000061587"/>
    </source>
</evidence>
<organism evidence="1 3">
    <name type="scientific">Phocaeicola vulgatus</name>
    <name type="common">Bacteroides vulgatus</name>
    <dbReference type="NCBI Taxonomy" id="821"/>
    <lineage>
        <taxon>Bacteria</taxon>
        <taxon>Pseudomonadati</taxon>
        <taxon>Bacteroidota</taxon>
        <taxon>Bacteroidia</taxon>
        <taxon>Bacteroidales</taxon>
        <taxon>Bacteroidaceae</taxon>
        <taxon>Phocaeicola</taxon>
    </lineage>
</organism>
<gene>
    <name evidence="1" type="ORF">BvMPK_1417</name>
    <name evidence="2" type="ORF">KTG10_02605</name>
</gene>
<accession>A0A0P0M289</accession>
<dbReference type="Proteomes" id="UP000736888">
    <property type="component" value="Unassembled WGS sequence"/>
</dbReference>
<proteinExistence type="predicted"/>
<dbReference type="PATRIC" id="fig|821.40.peg.1689"/>
<reference evidence="2" key="3">
    <citation type="submission" date="2021-06" db="EMBL/GenBank/DDBJ databases">
        <title>Collection of gut derived symbiotic bacterial strains cultured from healthy donors.</title>
        <authorList>
            <person name="Lin H."/>
            <person name="Littmann E."/>
            <person name="Pamer E.G."/>
        </authorList>
    </citation>
    <scope>NUCLEOTIDE SEQUENCE</scope>
    <source>
        <strain evidence="2">MSK.6.33</strain>
    </source>
</reference>
<sequence>MIMVDKKILREMSQDVLVIPFTEKMAEKLDKFCRIQIENIEQNKVEKLIMSFLTRKNDKELEMAFNKYATESEQTNNILPVAILPVLAEYIVLLAIDGCEETKRRALYTLMLKNALLIAVKGDGFVAHPKAVADVFGNYYDYLRDEKVFGKGEENNNVLAELLDADEENFTEKIGEVDSETIKAIVYDAVLYRYTNFIKDIKIDTEQLVKGVFQLSKQLVYNTPWRYADTDVAHTIKKLLGERGEETIQLGMVKEELKELMEGEEISYGLTSVLLRLINDDDDGIDLPNATEFKVNELTVYLFYEFLAEAMSSEIDDIAE</sequence>
<dbReference type="EMBL" id="JAHPYS010000003">
    <property type="protein sequence ID" value="MBU9137651.1"/>
    <property type="molecule type" value="Genomic_DNA"/>
</dbReference>
<name>A0A0P0M289_PHOVU</name>
<dbReference type="Proteomes" id="UP000061587">
    <property type="component" value="Chromosome"/>
</dbReference>
<dbReference type="AlphaFoldDB" id="A0A0P0M289"/>